<evidence type="ECO:0000313" key="2">
    <source>
        <dbReference type="Proteomes" id="UP000248886"/>
    </source>
</evidence>
<dbReference type="OrthoDB" id="9809270at2"/>
<name>A0A2W1KH88_ACIFR</name>
<dbReference type="InterPro" id="IPR012348">
    <property type="entry name" value="RNR-like"/>
</dbReference>
<comment type="caution">
    <text evidence="1">The sequence shown here is derived from an EMBL/GenBank/DDBJ whole genome shotgun (WGS) entry which is preliminary data.</text>
</comment>
<evidence type="ECO:0008006" key="3">
    <source>
        <dbReference type="Google" id="ProtNLM"/>
    </source>
</evidence>
<protein>
    <recommendedName>
        <fullName evidence="3">YHS domain-containing protein</fullName>
    </recommendedName>
</protein>
<accession>A0A2W1KH88</accession>
<dbReference type="Proteomes" id="UP000248886">
    <property type="component" value="Unassembled WGS sequence"/>
</dbReference>
<dbReference type="GO" id="GO:0016491">
    <property type="term" value="F:oxidoreductase activity"/>
    <property type="evidence" value="ECO:0007669"/>
    <property type="project" value="InterPro"/>
</dbReference>
<sequence>MTTLICPTCGCSLVRLGITKENAVIQEYRGKEYSFCCDGCAVTFQENAETLLEETNSLVVCPSCLAEKPINQTVAISFRDKELYFCRCPHCITVFREDPEYYLKRLSGEMEFAGIFSGGRGCCS</sequence>
<reference evidence="1 2" key="1">
    <citation type="submission" date="2018-06" db="EMBL/GenBank/DDBJ databases">
        <title>Draft sequence of Acidithiobacillus ferrooxidans CCM 4253.</title>
        <authorList>
            <person name="Moya-Beltran A."/>
            <person name="Castro M."/>
            <person name="Covarrubias P.C."/>
            <person name="Issotta F."/>
            <person name="Janiczek O."/>
            <person name="Mandl M."/>
            <person name="Kucera J."/>
            <person name="Quatrini R."/>
        </authorList>
    </citation>
    <scope>NUCLEOTIDE SEQUENCE [LARGE SCALE GENOMIC DNA]</scope>
    <source>
        <strain evidence="1 2">CCM 4253</strain>
    </source>
</reference>
<organism evidence="1 2">
    <name type="scientific">Acidithiobacillus ferrooxidans</name>
    <name type="common">Thiobacillus ferrooxidans</name>
    <dbReference type="NCBI Taxonomy" id="920"/>
    <lineage>
        <taxon>Bacteria</taxon>
        <taxon>Pseudomonadati</taxon>
        <taxon>Pseudomonadota</taxon>
        <taxon>Acidithiobacillia</taxon>
        <taxon>Acidithiobacillales</taxon>
        <taxon>Acidithiobacillaceae</taxon>
        <taxon>Acidithiobacillus</taxon>
    </lineage>
</organism>
<proteinExistence type="predicted"/>
<gene>
    <name evidence="1" type="ORF">DN052_08785</name>
</gene>
<dbReference type="AlphaFoldDB" id="A0A2W1KH88"/>
<dbReference type="Gene3D" id="1.10.620.20">
    <property type="entry name" value="Ribonucleotide Reductase, subunit A"/>
    <property type="match status" value="1"/>
</dbReference>
<dbReference type="EMBL" id="QKQP01000005">
    <property type="protein sequence ID" value="PZD81124.1"/>
    <property type="molecule type" value="Genomic_DNA"/>
</dbReference>
<evidence type="ECO:0000313" key="1">
    <source>
        <dbReference type="EMBL" id="PZD81124.1"/>
    </source>
</evidence>